<proteinExistence type="predicted"/>
<sequence length="185" mass="21421">MRISENSHRNPNLYGYWVENAHYPSAGAGQVQHIRPQDNACLIEHWQKPVIDNLSLNGVYHKQYSLKLAEHLYMGHYGNILYYVNQAQAYRVEFVPIGELATVHDFDEAQTHFSTRKAYLVQYHHTKGKQLTPDDEYFIFDCWLETGSFQAMIPYIFPIDIGNQRLQADGYLNYLRLAGAPPVTV</sequence>
<name>A1ZUA2_MICM2</name>
<accession>A1ZUA2</accession>
<keyword evidence="2" id="KW-1185">Reference proteome</keyword>
<dbReference type="AlphaFoldDB" id="A1ZUA2"/>
<evidence type="ECO:0000313" key="1">
    <source>
        <dbReference type="EMBL" id="EAY26073.1"/>
    </source>
</evidence>
<comment type="caution">
    <text evidence="1">The sequence shown here is derived from an EMBL/GenBank/DDBJ whole genome shotgun (WGS) entry which is preliminary data.</text>
</comment>
<gene>
    <name evidence="1" type="ORF">M23134_06422</name>
</gene>
<dbReference type="RefSeq" id="WP_002701670.1">
    <property type="nucleotide sequence ID" value="NZ_AAWS01000039.1"/>
</dbReference>
<protein>
    <submittedName>
        <fullName evidence="1">Uncharacterized protein</fullName>
    </submittedName>
</protein>
<evidence type="ECO:0000313" key="2">
    <source>
        <dbReference type="Proteomes" id="UP000004095"/>
    </source>
</evidence>
<dbReference type="Proteomes" id="UP000004095">
    <property type="component" value="Unassembled WGS sequence"/>
</dbReference>
<organism evidence="1 2">
    <name type="scientific">Microscilla marina ATCC 23134</name>
    <dbReference type="NCBI Taxonomy" id="313606"/>
    <lineage>
        <taxon>Bacteria</taxon>
        <taxon>Pseudomonadati</taxon>
        <taxon>Bacteroidota</taxon>
        <taxon>Cytophagia</taxon>
        <taxon>Cytophagales</taxon>
        <taxon>Microscillaceae</taxon>
        <taxon>Microscilla</taxon>
    </lineage>
</organism>
<dbReference type="EMBL" id="AAWS01000039">
    <property type="protein sequence ID" value="EAY26073.1"/>
    <property type="molecule type" value="Genomic_DNA"/>
</dbReference>
<reference evidence="1 2" key="1">
    <citation type="submission" date="2007-01" db="EMBL/GenBank/DDBJ databases">
        <authorList>
            <person name="Haygood M."/>
            <person name="Podell S."/>
            <person name="Anderson C."/>
            <person name="Hopkinson B."/>
            <person name="Roe K."/>
            <person name="Barbeau K."/>
            <person name="Gaasterland T."/>
            <person name="Ferriera S."/>
            <person name="Johnson J."/>
            <person name="Kravitz S."/>
            <person name="Beeson K."/>
            <person name="Sutton G."/>
            <person name="Rogers Y.-H."/>
            <person name="Friedman R."/>
            <person name="Frazier M."/>
            <person name="Venter J.C."/>
        </authorList>
    </citation>
    <scope>NUCLEOTIDE SEQUENCE [LARGE SCALE GENOMIC DNA]</scope>
    <source>
        <strain evidence="1 2">ATCC 23134</strain>
    </source>
</reference>